<evidence type="ECO:0000256" key="1">
    <source>
        <dbReference type="SAM" id="SignalP"/>
    </source>
</evidence>
<gene>
    <name evidence="3" type="ORF">QLS71_002210</name>
</gene>
<dbReference type="AlphaFoldDB" id="A0AAU7EIZ0"/>
<sequence>MHKQIITILLSLVLCLTSVAQTIEKVKGNKNVTIIQTEINPFHTIIVDEDFDIEIIYNNVPSITIETDENLHEFIKFDVINGVLSFDKTTRITSKKRLNITVNYDDSLNNIKITEKGEILSLTTMNLVNAILITEGSARAGLTIKTNNFEFQSNGKAKVKLNLTCENAKLSLIDTSKLDALIYSPITHIDLYQRADATIEGETHELKLRTDNYSQFNGKNFTAKTCNTLNEISSDAYLEVLDTITIDASGNSSVYLYGDPEIIVNKLSGTSKLQKKEK</sequence>
<organism evidence="3 4">
    <name type="scientific">Mariniflexile litorale</name>
    <dbReference type="NCBI Taxonomy" id="3045158"/>
    <lineage>
        <taxon>Bacteria</taxon>
        <taxon>Pseudomonadati</taxon>
        <taxon>Bacteroidota</taxon>
        <taxon>Flavobacteriia</taxon>
        <taxon>Flavobacteriales</taxon>
        <taxon>Flavobacteriaceae</taxon>
        <taxon>Mariniflexile</taxon>
    </lineage>
</organism>
<dbReference type="Proteomes" id="UP001224325">
    <property type="component" value="Chromosome"/>
</dbReference>
<dbReference type="RefSeq" id="WP_308991164.1">
    <property type="nucleotide sequence ID" value="NZ_CP155618.1"/>
</dbReference>
<accession>A0AAU7EIZ0</accession>
<evidence type="ECO:0000313" key="3">
    <source>
        <dbReference type="EMBL" id="XBL14841.1"/>
    </source>
</evidence>
<evidence type="ECO:0000259" key="2">
    <source>
        <dbReference type="Pfam" id="PF10988"/>
    </source>
</evidence>
<dbReference type="Pfam" id="PF10988">
    <property type="entry name" value="DUF2807"/>
    <property type="match status" value="1"/>
</dbReference>
<dbReference type="Gene3D" id="2.160.20.120">
    <property type="match status" value="1"/>
</dbReference>
<dbReference type="InterPro" id="IPR021255">
    <property type="entry name" value="DUF2807"/>
</dbReference>
<feature type="signal peptide" evidence="1">
    <location>
        <begin position="1"/>
        <end position="22"/>
    </location>
</feature>
<dbReference type="KEGG" id="mlil:QLS71_002210"/>
<keyword evidence="4" id="KW-1185">Reference proteome</keyword>
<feature type="domain" description="Putative auto-transporter adhesin head GIN" evidence="2">
    <location>
        <begin position="41"/>
        <end position="260"/>
    </location>
</feature>
<reference evidence="3" key="1">
    <citation type="submission" date="2024-04" db="EMBL/GenBank/DDBJ databases">
        <title>Mariniflexile litorale, isolated from the shallow sediments of the Sea of Japan.</title>
        <authorList>
            <person name="Romanenko L."/>
            <person name="Isaeva M."/>
        </authorList>
    </citation>
    <scope>NUCLEOTIDE SEQUENCE [LARGE SCALE GENOMIC DNA]</scope>
    <source>
        <strain evidence="3">KMM 9835</strain>
    </source>
</reference>
<proteinExistence type="predicted"/>
<feature type="chain" id="PRO_5043750329" evidence="1">
    <location>
        <begin position="23"/>
        <end position="278"/>
    </location>
</feature>
<protein>
    <submittedName>
        <fullName evidence="3">DUF2807 domain-containing protein</fullName>
    </submittedName>
</protein>
<dbReference type="EMBL" id="CP155618">
    <property type="protein sequence ID" value="XBL14841.1"/>
    <property type="molecule type" value="Genomic_DNA"/>
</dbReference>
<name>A0AAU7EIZ0_9FLAO</name>
<evidence type="ECO:0000313" key="4">
    <source>
        <dbReference type="Proteomes" id="UP001224325"/>
    </source>
</evidence>
<keyword evidence="1" id="KW-0732">Signal</keyword>